<dbReference type="RefSeq" id="WP_117747520.1">
    <property type="nucleotide sequence ID" value="NZ_JAQCSP010000004.1"/>
</dbReference>
<protein>
    <submittedName>
        <fullName evidence="1">Uncharacterized protein</fullName>
    </submittedName>
</protein>
<name>A0A3E4WHE1_9BACT</name>
<sequence>MGKEMYGQSCFDSREENVSKKIDLEKNPNGTEIKVYQQREREKHGRYVSVPGDKTHTRIFVRDGEDAEKKIAAYFERINNRPQKWN</sequence>
<evidence type="ECO:0000313" key="1">
    <source>
        <dbReference type="EMBL" id="RGM41610.1"/>
    </source>
</evidence>
<dbReference type="EMBL" id="QSTF01000007">
    <property type="protein sequence ID" value="RGM41610.1"/>
    <property type="molecule type" value="Genomic_DNA"/>
</dbReference>
<proteinExistence type="predicted"/>
<comment type="caution">
    <text evidence="1">The sequence shown here is derived from an EMBL/GenBank/DDBJ whole genome shotgun (WGS) entry which is preliminary data.</text>
</comment>
<gene>
    <name evidence="1" type="ORF">DXC17_04685</name>
</gene>
<accession>A0A3E4WHE1</accession>
<dbReference type="Proteomes" id="UP000260780">
    <property type="component" value="Unassembled WGS sequence"/>
</dbReference>
<dbReference type="AlphaFoldDB" id="A0A3E4WHE1"/>
<evidence type="ECO:0000313" key="2">
    <source>
        <dbReference type="Proteomes" id="UP000260780"/>
    </source>
</evidence>
<reference evidence="1 2" key="1">
    <citation type="submission" date="2018-08" db="EMBL/GenBank/DDBJ databases">
        <title>A genome reference for cultivated species of the human gut microbiota.</title>
        <authorList>
            <person name="Zou Y."/>
            <person name="Xue W."/>
            <person name="Luo G."/>
        </authorList>
    </citation>
    <scope>NUCLEOTIDE SEQUENCE [LARGE SCALE GENOMIC DNA]</scope>
    <source>
        <strain evidence="1 2">OM08-14</strain>
    </source>
</reference>
<organism evidence="1 2">
    <name type="scientific">Phocaeicola plebeius</name>
    <dbReference type="NCBI Taxonomy" id="310297"/>
    <lineage>
        <taxon>Bacteria</taxon>
        <taxon>Pseudomonadati</taxon>
        <taxon>Bacteroidota</taxon>
        <taxon>Bacteroidia</taxon>
        <taxon>Bacteroidales</taxon>
        <taxon>Bacteroidaceae</taxon>
        <taxon>Phocaeicola</taxon>
    </lineage>
</organism>